<reference evidence="3 4" key="1">
    <citation type="submission" date="2021-12" db="EMBL/GenBank/DDBJ databases">
        <title>Sinirhodobacter sp. WL0062 is a bacterium isolated from seawater.</title>
        <authorList>
            <person name="Wang L."/>
            <person name="He W."/>
            <person name="Zhang D.-F."/>
        </authorList>
    </citation>
    <scope>NUCLEOTIDE SEQUENCE [LARGE SCALE GENOMIC DNA]</scope>
    <source>
        <strain evidence="3 4">WL0062</strain>
    </source>
</reference>
<dbReference type="Proteomes" id="UP001521181">
    <property type="component" value="Unassembled WGS sequence"/>
</dbReference>
<comment type="caution">
    <text evidence="3">The sequence shown here is derived from an EMBL/GenBank/DDBJ whole genome shotgun (WGS) entry which is preliminary data.</text>
</comment>
<gene>
    <name evidence="3" type="ORF">LZA78_00790</name>
</gene>
<accession>A0ABS8YU99</accession>
<name>A0ABS8YU99_9RHOB</name>
<organism evidence="3 4">
    <name type="scientific">Rhodobacter flavimaris</name>
    <dbReference type="NCBI Taxonomy" id="2907145"/>
    <lineage>
        <taxon>Bacteria</taxon>
        <taxon>Pseudomonadati</taxon>
        <taxon>Pseudomonadota</taxon>
        <taxon>Alphaproteobacteria</taxon>
        <taxon>Rhodobacterales</taxon>
        <taxon>Rhodobacter group</taxon>
        <taxon>Rhodobacter</taxon>
    </lineage>
</organism>
<evidence type="ECO:0000313" key="3">
    <source>
        <dbReference type="EMBL" id="MCE5972026.1"/>
    </source>
</evidence>
<dbReference type="Pfam" id="PF07811">
    <property type="entry name" value="TadE"/>
    <property type="match status" value="1"/>
</dbReference>
<evidence type="ECO:0000256" key="1">
    <source>
        <dbReference type="SAM" id="Phobius"/>
    </source>
</evidence>
<keyword evidence="4" id="KW-1185">Reference proteome</keyword>
<evidence type="ECO:0000259" key="2">
    <source>
        <dbReference type="Pfam" id="PF07811"/>
    </source>
</evidence>
<dbReference type="EMBL" id="JAJUOS010000001">
    <property type="protein sequence ID" value="MCE5972026.1"/>
    <property type="molecule type" value="Genomic_DNA"/>
</dbReference>
<evidence type="ECO:0000313" key="4">
    <source>
        <dbReference type="Proteomes" id="UP001521181"/>
    </source>
</evidence>
<keyword evidence="1" id="KW-0472">Membrane</keyword>
<sequence length="168" mass="18073">MRRFPSLLSRIERFRRGEAGAILVEFAIVLPMMLLVFAIIIEGGRLMWSYQKAAAGVRDATRYLARVAPYNVCEQTTPTVASYTTKLTDIVELAEDGAVLFPSSITINSVTPSVNCPGGTFHGAAVAIVTVTASISITYPFSGIFTLFGNAPPTNTTTISDQSRVYGS</sequence>
<dbReference type="RefSeq" id="WP_233675055.1">
    <property type="nucleotide sequence ID" value="NZ_JAJUOS010000001.1"/>
</dbReference>
<dbReference type="InterPro" id="IPR012495">
    <property type="entry name" value="TadE-like_dom"/>
</dbReference>
<protein>
    <submittedName>
        <fullName evidence="3">Pilus assembly protein</fullName>
    </submittedName>
</protein>
<feature type="transmembrane region" description="Helical" evidence="1">
    <location>
        <begin position="21"/>
        <end position="41"/>
    </location>
</feature>
<feature type="domain" description="TadE-like" evidence="2">
    <location>
        <begin position="20"/>
        <end position="62"/>
    </location>
</feature>
<keyword evidence="1" id="KW-1133">Transmembrane helix</keyword>
<keyword evidence="1" id="KW-0812">Transmembrane</keyword>
<proteinExistence type="predicted"/>